<dbReference type="RefSeq" id="WP_147768554.1">
    <property type="nucleotide sequence ID" value="NZ_VRKQ01000010.1"/>
</dbReference>
<organism evidence="3 4">
    <name type="scientific">Seonamhaeicola maritimus</name>
    <dbReference type="NCBI Taxonomy" id="2591822"/>
    <lineage>
        <taxon>Bacteria</taxon>
        <taxon>Pseudomonadati</taxon>
        <taxon>Bacteroidota</taxon>
        <taxon>Flavobacteriia</taxon>
        <taxon>Flavobacteriales</taxon>
        <taxon>Flavobacteriaceae</taxon>
    </lineage>
</organism>
<evidence type="ECO:0000313" key="3">
    <source>
        <dbReference type="EMBL" id="TXG37227.1"/>
    </source>
</evidence>
<dbReference type="GO" id="GO:0009250">
    <property type="term" value="P:glucan biosynthetic process"/>
    <property type="evidence" value="ECO:0007669"/>
    <property type="project" value="InterPro"/>
</dbReference>
<dbReference type="OrthoDB" id="9801609at2"/>
<dbReference type="InterPro" id="IPR028098">
    <property type="entry name" value="Glyco_trans_4-like_N"/>
</dbReference>
<feature type="domain" description="Glycosyltransferase subfamily 4-like N-terminal" evidence="2">
    <location>
        <begin position="15"/>
        <end position="185"/>
    </location>
</feature>
<protein>
    <submittedName>
        <fullName evidence="3">Glycogen synthase</fullName>
    </submittedName>
</protein>
<dbReference type="InterPro" id="IPR011875">
    <property type="entry name" value="M1P_synthase"/>
</dbReference>
<dbReference type="GO" id="GO:0016757">
    <property type="term" value="F:glycosyltransferase activity"/>
    <property type="evidence" value="ECO:0007669"/>
    <property type="project" value="InterPro"/>
</dbReference>
<name>A0A5C7GI49_9FLAO</name>
<dbReference type="EMBL" id="VRKQ01000010">
    <property type="protein sequence ID" value="TXG37227.1"/>
    <property type="molecule type" value="Genomic_DNA"/>
</dbReference>
<dbReference type="AlphaFoldDB" id="A0A5C7GI49"/>
<reference evidence="3 4" key="1">
    <citation type="submission" date="2019-08" db="EMBL/GenBank/DDBJ databases">
        <title>Seonamhaeicola sediminis sp. nov., isolated from marine sediment.</title>
        <authorList>
            <person name="Cao W.R."/>
        </authorList>
    </citation>
    <scope>NUCLEOTIDE SEQUENCE [LARGE SCALE GENOMIC DNA]</scope>
    <source>
        <strain evidence="3 4">1505</strain>
    </source>
</reference>
<dbReference type="InterPro" id="IPR050194">
    <property type="entry name" value="Glycosyltransferase_grp1"/>
</dbReference>
<dbReference type="PANTHER" id="PTHR45947:SF3">
    <property type="entry name" value="SULFOQUINOVOSYL TRANSFERASE SQD2"/>
    <property type="match status" value="1"/>
</dbReference>
<dbReference type="SUPFAM" id="SSF53756">
    <property type="entry name" value="UDP-Glycosyltransferase/glycogen phosphorylase"/>
    <property type="match status" value="1"/>
</dbReference>
<evidence type="ECO:0000259" key="1">
    <source>
        <dbReference type="Pfam" id="PF00534"/>
    </source>
</evidence>
<dbReference type="Gene3D" id="3.40.50.2000">
    <property type="entry name" value="Glycogen Phosphorylase B"/>
    <property type="match status" value="2"/>
</dbReference>
<dbReference type="Proteomes" id="UP000321080">
    <property type="component" value="Unassembled WGS sequence"/>
</dbReference>
<feature type="domain" description="Glycosyl transferase family 1" evidence="1">
    <location>
        <begin position="199"/>
        <end position="378"/>
    </location>
</feature>
<gene>
    <name evidence="3" type="primary">glgA</name>
    <name evidence="3" type="ORF">FUA22_11740</name>
</gene>
<keyword evidence="4" id="KW-1185">Reference proteome</keyword>
<dbReference type="InterPro" id="IPR001296">
    <property type="entry name" value="Glyco_trans_1"/>
</dbReference>
<evidence type="ECO:0000259" key="2">
    <source>
        <dbReference type="Pfam" id="PF13439"/>
    </source>
</evidence>
<sequence length="400" mass="44498">MKALFFTREFPPYVYGGAGVHVEYLAAELAKLMNVDVRCFGDQDEQNGNTNVKGFPYDNPLFNNSNSKLKGVFQTLSTGIHMNAEEIDADVVHCHTWYSHFAGIVAKLCYGTPLVVTGHSLEPLRPWKREQLGRGYDASSWVEKTALEMADAVIAVSEETKDDILTHFDVDGSKVHVIYNGINLQQYVTTTETSTLDAYGVDKTKPYVLFVGRITRQKGIIHLVNAIKYIDPDTQIVLCAGAPDTPEIGKEMEDAVNEVKKTRDNVIWIDKMVTKEEIIQLYSHADVFCCPSIYEPFGIINIEAMACNTAVVASAVGGIKEVVVPGETGILITLEQQDSAPFEAIDPDKFSRDLAEGINKVINDDALRNKMAVNGRKRVEEHFDWVAIAKQVEELYKSLI</sequence>
<accession>A0A5C7GI49</accession>
<evidence type="ECO:0000313" key="4">
    <source>
        <dbReference type="Proteomes" id="UP000321080"/>
    </source>
</evidence>
<proteinExistence type="predicted"/>
<dbReference type="CDD" id="cd03801">
    <property type="entry name" value="GT4_PimA-like"/>
    <property type="match status" value="1"/>
</dbReference>
<dbReference type="Pfam" id="PF13439">
    <property type="entry name" value="Glyco_transf_4"/>
    <property type="match status" value="1"/>
</dbReference>
<dbReference type="NCBIfam" id="TIGR02149">
    <property type="entry name" value="glgA_Coryne"/>
    <property type="match status" value="1"/>
</dbReference>
<dbReference type="PANTHER" id="PTHR45947">
    <property type="entry name" value="SULFOQUINOVOSYL TRANSFERASE SQD2"/>
    <property type="match status" value="1"/>
</dbReference>
<comment type="caution">
    <text evidence="3">The sequence shown here is derived from an EMBL/GenBank/DDBJ whole genome shotgun (WGS) entry which is preliminary data.</text>
</comment>
<dbReference type="Pfam" id="PF00534">
    <property type="entry name" value="Glycos_transf_1"/>
    <property type="match status" value="1"/>
</dbReference>